<organism evidence="2 3">
    <name type="scientific">Phytophthora fragariaefolia</name>
    <dbReference type="NCBI Taxonomy" id="1490495"/>
    <lineage>
        <taxon>Eukaryota</taxon>
        <taxon>Sar</taxon>
        <taxon>Stramenopiles</taxon>
        <taxon>Oomycota</taxon>
        <taxon>Peronosporomycetes</taxon>
        <taxon>Peronosporales</taxon>
        <taxon>Peronosporaceae</taxon>
        <taxon>Phytophthora</taxon>
    </lineage>
</organism>
<gene>
    <name evidence="2" type="ORF">Pfra01_001954000</name>
</gene>
<evidence type="ECO:0000256" key="1">
    <source>
        <dbReference type="SAM" id="MobiDB-lite"/>
    </source>
</evidence>
<protein>
    <submittedName>
        <fullName evidence="2">Unnamed protein product</fullName>
    </submittedName>
</protein>
<sequence>MRRMTIMISTAAANAECRSPSKRVWFAANCKDQNDPEDNHPSGLSQPTDVDKLVYHRERRRRSMERYRERQRKRTTDLEAGDQQLKSVIELLQRRRDNLSNDISTRETIWAVAAQ</sequence>
<keyword evidence="3" id="KW-1185">Reference proteome</keyword>
<evidence type="ECO:0000313" key="3">
    <source>
        <dbReference type="Proteomes" id="UP001165121"/>
    </source>
</evidence>
<dbReference type="EMBL" id="BSXT01002527">
    <property type="protein sequence ID" value="GMF49431.1"/>
    <property type="molecule type" value="Genomic_DNA"/>
</dbReference>
<name>A0A9W6Y0V9_9STRA</name>
<evidence type="ECO:0000313" key="2">
    <source>
        <dbReference type="EMBL" id="GMF49431.1"/>
    </source>
</evidence>
<dbReference type="AlphaFoldDB" id="A0A9W6Y0V9"/>
<reference evidence="2" key="1">
    <citation type="submission" date="2023-04" db="EMBL/GenBank/DDBJ databases">
        <title>Phytophthora fragariaefolia NBRC 109709.</title>
        <authorList>
            <person name="Ichikawa N."/>
            <person name="Sato H."/>
            <person name="Tonouchi N."/>
        </authorList>
    </citation>
    <scope>NUCLEOTIDE SEQUENCE</scope>
    <source>
        <strain evidence="2">NBRC 109709</strain>
    </source>
</reference>
<dbReference type="Proteomes" id="UP001165121">
    <property type="component" value="Unassembled WGS sequence"/>
</dbReference>
<comment type="caution">
    <text evidence="2">The sequence shown here is derived from an EMBL/GenBank/DDBJ whole genome shotgun (WGS) entry which is preliminary data.</text>
</comment>
<proteinExistence type="predicted"/>
<feature type="region of interest" description="Disordered" evidence="1">
    <location>
        <begin position="32"/>
        <end position="81"/>
    </location>
</feature>
<accession>A0A9W6Y0V9</accession>
<feature type="compositionally biased region" description="Basic residues" evidence="1">
    <location>
        <begin position="57"/>
        <end position="73"/>
    </location>
</feature>